<accession>A0ABU9IWL3</accession>
<dbReference type="Pfam" id="PF00578">
    <property type="entry name" value="AhpC-TSA"/>
    <property type="match status" value="1"/>
</dbReference>
<keyword evidence="1" id="KW-0732">Signal</keyword>
<keyword evidence="4" id="KW-1185">Reference proteome</keyword>
<dbReference type="Gene3D" id="3.40.30.10">
    <property type="entry name" value="Glutaredoxin"/>
    <property type="match status" value="1"/>
</dbReference>
<feature type="chain" id="PRO_5045294510" evidence="1">
    <location>
        <begin position="26"/>
        <end position="185"/>
    </location>
</feature>
<proteinExistence type="predicted"/>
<dbReference type="InterPro" id="IPR050553">
    <property type="entry name" value="Thioredoxin_ResA/DsbE_sf"/>
</dbReference>
<dbReference type="SUPFAM" id="SSF52833">
    <property type="entry name" value="Thioredoxin-like"/>
    <property type="match status" value="1"/>
</dbReference>
<sequence>MKLIKPAITLLAACLFASACSPSVAADPVQPTHTSPAPVAPEFKGIGQWLNGPPLTLQELRGKVVLVEFWTYSCINCIRVLPHTKAWDAKYRDQGLVVVGVHTPEYGYEKRLSNLQAAVKRFGIAYPVAQDNDYRTWNAYGNRYWPALYLIDQEGRIVYQHFGEGEYETTEARIRQLLSAKRVAE</sequence>
<feature type="signal peptide" evidence="1">
    <location>
        <begin position="1"/>
        <end position="25"/>
    </location>
</feature>
<dbReference type="EMBL" id="JBBWWT010000001">
    <property type="protein sequence ID" value="MEL1263338.1"/>
    <property type="molecule type" value="Genomic_DNA"/>
</dbReference>
<dbReference type="PROSITE" id="PS51352">
    <property type="entry name" value="THIOREDOXIN_2"/>
    <property type="match status" value="1"/>
</dbReference>
<evidence type="ECO:0000256" key="1">
    <source>
        <dbReference type="SAM" id="SignalP"/>
    </source>
</evidence>
<evidence type="ECO:0000313" key="4">
    <source>
        <dbReference type="Proteomes" id="UP001459204"/>
    </source>
</evidence>
<dbReference type="Proteomes" id="UP001459204">
    <property type="component" value="Unassembled WGS sequence"/>
</dbReference>
<dbReference type="PROSITE" id="PS51257">
    <property type="entry name" value="PROKAR_LIPOPROTEIN"/>
    <property type="match status" value="1"/>
</dbReference>
<dbReference type="InterPro" id="IPR000866">
    <property type="entry name" value="AhpC/TSA"/>
</dbReference>
<organism evidence="3 4">
    <name type="scientific">Pseudoxanthomonas putridarboris</name>
    <dbReference type="NCBI Taxonomy" id="752605"/>
    <lineage>
        <taxon>Bacteria</taxon>
        <taxon>Pseudomonadati</taxon>
        <taxon>Pseudomonadota</taxon>
        <taxon>Gammaproteobacteria</taxon>
        <taxon>Lysobacterales</taxon>
        <taxon>Lysobacteraceae</taxon>
        <taxon>Pseudoxanthomonas</taxon>
    </lineage>
</organism>
<dbReference type="PANTHER" id="PTHR42852">
    <property type="entry name" value="THIOL:DISULFIDE INTERCHANGE PROTEIN DSBE"/>
    <property type="match status" value="1"/>
</dbReference>
<evidence type="ECO:0000259" key="2">
    <source>
        <dbReference type="PROSITE" id="PS51352"/>
    </source>
</evidence>
<dbReference type="InterPro" id="IPR036249">
    <property type="entry name" value="Thioredoxin-like_sf"/>
</dbReference>
<evidence type="ECO:0000313" key="3">
    <source>
        <dbReference type="EMBL" id="MEL1263338.1"/>
    </source>
</evidence>
<reference evidence="3 4" key="1">
    <citation type="submission" date="2024-04" db="EMBL/GenBank/DDBJ databases">
        <title>Draft genome sequence of Pseudoxanthomonas putridarboris WD12.</title>
        <authorList>
            <person name="Oh J."/>
        </authorList>
    </citation>
    <scope>NUCLEOTIDE SEQUENCE [LARGE SCALE GENOMIC DNA]</scope>
    <source>
        <strain evidence="3 4">WD12</strain>
    </source>
</reference>
<comment type="caution">
    <text evidence="3">The sequence shown here is derived from an EMBL/GenBank/DDBJ whole genome shotgun (WGS) entry which is preliminary data.</text>
</comment>
<feature type="domain" description="Thioredoxin" evidence="2">
    <location>
        <begin position="34"/>
        <end position="179"/>
    </location>
</feature>
<dbReference type="RefSeq" id="WP_341724518.1">
    <property type="nucleotide sequence ID" value="NZ_JBBWWT010000001.1"/>
</dbReference>
<dbReference type="CDD" id="cd03012">
    <property type="entry name" value="TlpA_like_DipZ_like"/>
    <property type="match status" value="1"/>
</dbReference>
<gene>
    <name evidence="3" type="ORF">AAD027_03005</name>
</gene>
<name>A0ABU9IWL3_9GAMM</name>
<protein>
    <submittedName>
        <fullName evidence="3">Thioredoxin family protein</fullName>
    </submittedName>
</protein>
<dbReference type="PANTHER" id="PTHR42852:SF13">
    <property type="entry name" value="PROTEIN DIPZ"/>
    <property type="match status" value="1"/>
</dbReference>
<dbReference type="InterPro" id="IPR013766">
    <property type="entry name" value="Thioredoxin_domain"/>
</dbReference>